<dbReference type="AlphaFoldDB" id="A0A0C5VTC0"/>
<dbReference type="KEGG" id="gsn:YC6258_05901"/>
<dbReference type="STRING" id="1445510.YC6258_05901"/>
<keyword evidence="1" id="KW-0812">Transmembrane</keyword>
<keyword evidence="1" id="KW-1133">Transmembrane helix</keyword>
<sequence>MSGTDNFSLYSVFGFKGLLWFMFFPLLTLILIVLKAKRIPLMISYATLFLAVLSAVLFLGYEDKTGNFFEFRDLRKLYCAIGWYSIVLGSFAIAFGAKKNAMGTNIPKKFN</sequence>
<gene>
    <name evidence="2" type="ORF">YC6258_05901</name>
</gene>
<evidence type="ECO:0000313" key="3">
    <source>
        <dbReference type="Proteomes" id="UP000032266"/>
    </source>
</evidence>
<organism evidence="2 3">
    <name type="scientific">Gynuella sunshinyii YC6258</name>
    <dbReference type="NCBI Taxonomy" id="1445510"/>
    <lineage>
        <taxon>Bacteria</taxon>
        <taxon>Pseudomonadati</taxon>
        <taxon>Pseudomonadota</taxon>
        <taxon>Gammaproteobacteria</taxon>
        <taxon>Oceanospirillales</taxon>
        <taxon>Saccharospirillaceae</taxon>
        <taxon>Gynuella</taxon>
    </lineage>
</organism>
<dbReference type="Proteomes" id="UP000032266">
    <property type="component" value="Chromosome"/>
</dbReference>
<evidence type="ECO:0000313" key="2">
    <source>
        <dbReference type="EMBL" id="AJQ97927.1"/>
    </source>
</evidence>
<keyword evidence="3" id="KW-1185">Reference proteome</keyword>
<feature type="transmembrane region" description="Helical" evidence="1">
    <location>
        <begin position="81"/>
        <end position="97"/>
    </location>
</feature>
<accession>A0A0C5VTC0</accession>
<reference evidence="2 3" key="1">
    <citation type="submission" date="2014-01" db="EMBL/GenBank/DDBJ databases">
        <title>Full genme sequencing of cellulolytic bacterium Gynuella sunshinyii YC6258T gen. nov., sp. nov.</title>
        <authorList>
            <person name="Khan H."/>
            <person name="Chung E.J."/>
            <person name="Chung Y.R."/>
        </authorList>
    </citation>
    <scope>NUCLEOTIDE SEQUENCE [LARGE SCALE GENOMIC DNA]</scope>
    <source>
        <strain evidence="2 3">YC6258</strain>
    </source>
</reference>
<feature type="transmembrane region" description="Helical" evidence="1">
    <location>
        <begin position="12"/>
        <end position="34"/>
    </location>
</feature>
<feature type="transmembrane region" description="Helical" evidence="1">
    <location>
        <begin position="41"/>
        <end position="61"/>
    </location>
</feature>
<protein>
    <submittedName>
        <fullName evidence="2">Uncharacterized protein</fullName>
    </submittedName>
</protein>
<name>A0A0C5VTC0_9GAMM</name>
<dbReference type="HOGENOM" id="CLU_2154810_0_0_6"/>
<proteinExistence type="predicted"/>
<dbReference type="EMBL" id="CP007142">
    <property type="protein sequence ID" value="AJQ97927.1"/>
    <property type="molecule type" value="Genomic_DNA"/>
</dbReference>
<keyword evidence="1" id="KW-0472">Membrane</keyword>
<evidence type="ECO:0000256" key="1">
    <source>
        <dbReference type="SAM" id="Phobius"/>
    </source>
</evidence>